<evidence type="ECO:0000256" key="1">
    <source>
        <dbReference type="ARBA" id="ARBA00007613"/>
    </source>
</evidence>
<comment type="subcellular location">
    <subcellularLocation>
        <location evidence="2">Cell membrane</location>
        <topology evidence="2">Lipid-anchor</topology>
    </subcellularLocation>
</comment>
<keyword evidence="2" id="KW-0564">Palmitate</keyword>
<organism evidence="3 4">
    <name type="scientific">Rugamonas brunnea</name>
    <dbReference type="NCBI Taxonomy" id="2758569"/>
    <lineage>
        <taxon>Bacteria</taxon>
        <taxon>Pseudomonadati</taxon>
        <taxon>Pseudomonadota</taxon>
        <taxon>Betaproteobacteria</taxon>
        <taxon>Burkholderiales</taxon>
        <taxon>Oxalobacteraceae</taxon>
        <taxon>Telluria group</taxon>
        <taxon>Rugamonas</taxon>
    </lineage>
</organism>
<accession>A0A7W2IDK0</accession>
<dbReference type="PROSITE" id="PS51257">
    <property type="entry name" value="PROKAR_LIPOPROTEIN"/>
    <property type="match status" value="1"/>
</dbReference>
<dbReference type="AlphaFoldDB" id="A0A7W2IDK0"/>
<keyword evidence="2" id="KW-1134">Transmembrane beta strand</keyword>
<dbReference type="GO" id="GO:0015562">
    <property type="term" value="F:efflux transmembrane transporter activity"/>
    <property type="evidence" value="ECO:0007669"/>
    <property type="project" value="InterPro"/>
</dbReference>
<dbReference type="Gene3D" id="2.20.200.10">
    <property type="entry name" value="Outer membrane efflux proteins (OEP)"/>
    <property type="match status" value="1"/>
</dbReference>
<dbReference type="Pfam" id="PF02321">
    <property type="entry name" value="OEP"/>
    <property type="match status" value="2"/>
</dbReference>
<dbReference type="PANTHER" id="PTHR30203:SF32">
    <property type="entry name" value="CATION EFFLUX SYSTEM PROTEIN CUSC"/>
    <property type="match status" value="1"/>
</dbReference>
<comment type="caution">
    <text evidence="3">The sequence shown here is derived from an EMBL/GenBank/DDBJ whole genome shotgun (WGS) entry which is preliminary data.</text>
</comment>
<dbReference type="EMBL" id="JACEZT010000015">
    <property type="protein sequence ID" value="MBA5639403.1"/>
    <property type="molecule type" value="Genomic_DNA"/>
</dbReference>
<reference evidence="3 4" key="1">
    <citation type="submission" date="2020-07" db="EMBL/GenBank/DDBJ databases">
        <title>Novel species isolated from subtropical streams in China.</title>
        <authorList>
            <person name="Lu H."/>
        </authorList>
    </citation>
    <scope>NUCLEOTIDE SEQUENCE [LARGE SCALE GENOMIC DNA]</scope>
    <source>
        <strain evidence="3 4">LX20W</strain>
    </source>
</reference>
<dbReference type="GO" id="GO:0005886">
    <property type="term" value="C:plasma membrane"/>
    <property type="evidence" value="ECO:0007669"/>
    <property type="project" value="UniProtKB-SubCell"/>
</dbReference>
<dbReference type="RefSeq" id="WP_182165887.1">
    <property type="nucleotide sequence ID" value="NZ_JACEZT010000015.1"/>
</dbReference>
<keyword evidence="2" id="KW-0472">Membrane</keyword>
<feature type="chain" id="PRO_5031588357" evidence="2">
    <location>
        <begin position="21"/>
        <end position="494"/>
    </location>
</feature>
<dbReference type="Gene3D" id="1.20.1600.10">
    <property type="entry name" value="Outer membrane efflux proteins (OEP)"/>
    <property type="match status" value="1"/>
</dbReference>
<keyword evidence="4" id="KW-1185">Reference proteome</keyword>
<name>A0A7W2IDK0_9BURK</name>
<dbReference type="InterPro" id="IPR010131">
    <property type="entry name" value="MdtP/NodT-like"/>
</dbReference>
<protein>
    <submittedName>
        <fullName evidence="3">Efflux transporter outer membrane subunit</fullName>
    </submittedName>
</protein>
<gene>
    <name evidence="3" type="ORF">H3H37_20275</name>
</gene>
<sequence>MNKTLISIAAAVLLSGCSLAPVYQQPLAPVAQAWPSGDAYKPAPTAPGTQAAADIAWRDYFTDARLRQVIALALANNRDLRVAALNIEKARAQYGVTSAAQLPSVSASMSQNAARTPANMRPDGEAAISRQYSGGLGVASYELDFFGKVRNLSEAGLQTYLGTEEARRAAQISLVAEVVNSYLTLVADQQRLALAADTLKSQQISYELSQRRFAAGATSGVDMYEAQSSVEAARNEMAVYTAQVAQDRNALTLLVGGAVPDDLLPQGELEAVTQTASLPEGMPSDVLLRRPDVLQAERTLRAANANIGAARAAFFPSISLTATAGSASGDLAGLFKGGSSAWTFMPQIRLPIFDGGANRANLTIAKVDRDIAVAKYDKAIQSAFRDVADALAQRGTLDERLASQQALADASDKSFRIHEARYEKGAESYLNALVSQRALYAARQSLITARLAKASNAVTLYKVLGGGWQEEGGGQVAAAGAGAGVGAGARTRAN</sequence>
<evidence type="ECO:0000256" key="2">
    <source>
        <dbReference type="RuleBase" id="RU362097"/>
    </source>
</evidence>
<proteinExistence type="inferred from homology"/>
<evidence type="ECO:0000313" key="3">
    <source>
        <dbReference type="EMBL" id="MBA5639403.1"/>
    </source>
</evidence>
<keyword evidence="2" id="KW-0449">Lipoprotein</keyword>
<dbReference type="InterPro" id="IPR003423">
    <property type="entry name" value="OMP_efflux"/>
</dbReference>
<dbReference type="PANTHER" id="PTHR30203">
    <property type="entry name" value="OUTER MEMBRANE CATION EFFLUX PROTEIN"/>
    <property type="match status" value="1"/>
</dbReference>
<feature type="signal peptide" evidence="2">
    <location>
        <begin position="1"/>
        <end position="20"/>
    </location>
</feature>
<keyword evidence="2" id="KW-0812">Transmembrane</keyword>
<evidence type="ECO:0000313" key="4">
    <source>
        <dbReference type="Proteomes" id="UP000534388"/>
    </source>
</evidence>
<dbReference type="Proteomes" id="UP000534388">
    <property type="component" value="Unassembled WGS sequence"/>
</dbReference>
<comment type="similarity">
    <text evidence="1 2">Belongs to the outer membrane factor (OMF) (TC 1.B.17) family.</text>
</comment>
<dbReference type="SUPFAM" id="SSF56954">
    <property type="entry name" value="Outer membrane efflux proteins (OEP)"/>
    <property type="match status" value="1"/>
</dbReference>
<dbReference type="NCBIfam" id="TIGR01845">
    <property type="entry name" value="outer_NodT"/>
    <property type="match status" value="1"/>
</dbReference>
<keyword evidence="2" id="KW-0732">Signal</keyword>